<accession>A0A3M7QI91</accession>
<proteinExistence type="predicted"/>
<name>A0A3M7QI91_BRAPC</name>
<dbReference type="EMBL" id="REGN01006138">
    <property type="protein sequence ID" value="RNA10668.1"/>
    <property type="molecule type" value="Genomic_DNA"/>
</dbReference>
<gene>
    <name evidence="1" type="ORF">BpHYR1_025305</name>
</gene>
<dbReference type="AlphaFoldDB" id="A0A3M7QI91"/>
<evidence type="ECO:0000313" key="2">
    <source>
        <dbReference type="Proteomes" id="UP000276133"/>
    </source>
</evidence>
<evidence type="ECO:0000313" key="1">
    <source>
        <dbReference type="EMBL" id="RNA10668.1"/>
    </source>
</evidence>
<sequence length="79" mass="9305">MFDLKKFVSAVAKLDFLEPENLLLFVIIRIKIKALFKLNFFADLVTMEENLNFQVLIFEVYIISELSLTTKQIKTLDYL</sequence>
<organism evidence="1 2">
    <name type="scientific">Brachionus plicatilis</name>
    <name type="common">Marine rotifer</name>
    <name type="synonym">Brachionus muelleri</name>
    <dbReference type="NCBI Taxonomy" id="10195"/>
    <lineage>
        <taxon>Eukaryota</taxon>
        <taxon>Metazoa</taxon>
        <taxon>Spiralia</taxon>
        <taxon>Gnathifera</taxon>
        <taxon>Rotifera</taxon>
        <taxon>Eurotatoria</taxon>
        <taxon>Monogononta</taxon>
        <taxon>Pseudotrocha</taxon>
        <taxon>Ploima</taxon>
        <taxon>Brachionidae</taxon>
        <taxon>Brachionus</taxon>
    </lineage>
</organism>
<keyword evidence="2" id="KW-1185">Reference proteome</keyword>
<reference evidence="1 2" key="1">
    <citation type="journal article" date="2018" name="Sci. Rep.">
        <title>Genomic signatures of local adaptation to the degree of environmental predictability in rotifers.</title>
        <authorList>
            <person name="Franch-Gras L."/>
            <person name="Hahn C."/>
            <person name="Garcia-Roger E.M."/>
            <person name="Carmona M.J."/>
            <person name="Serra M."/>
            <person name="Gomez A."/>
        </authorList>
    </citation>
    <scope>NUCLEOTIDE SEQUENCE [LARGE SCALE GENOMIC DNA]</scope>
    <source>
        <strain evidence="1">HYR1</strain>
    </source>
</reference>
<protein>
    <submittedName>
        <fullName evidence="1">Uncharacterized protein</fullName>
    </submittedName>
</protein>
<dbReference type="Proteomes" id="UP000276133">
    <property type="component" value="Unassembled WGS sequence"/>
</dbReference>
<comment type="caution">
    <text evidence="1">The sequence shown here is derived from an EMBL/GenBank/DDBJ whole genome shotgun (WGS) entry which is preliminary data.</text>
</comment>